<protein>
    <submittedName>
        <fullName evidence="4">Uncharacterized protein</fullName>
    </submittedName>
</protein>
<keyword evidence="1 3" id="KW-0853">WD repeat</keyword>
<accession>A0A8H4BGR7</accession>
<dbReference type="InterPro" id="IPR019775">
    <property type="entry name" value="WD40_repeat_CS"/>
</dbReference>
<dbReference type="Proteomes" id="UP000469890">
    <property type="component" value="Unassembled WGS sequence"/>
</dbReference>
<dbReference type="InterPro" id="IPR001680">
    <property type="entry name" value="WD40_rpt"/>
</dbReference>
<reference evidence="4 5" key="1">
    <citation type="submission" date="2019-09" db="EMBL/GenBank/DDBJ databases">
        <authorList>
            <consortium name="DOE Joint Genome Institute"/>
            <person name="Mondo S.J."/>
            <person name="Navarro-Mendoza M.I."/>
            <person name="Perez-Arques C."/>
            <person name="Panchal S."/>
            <person name="Nicolas F.E."/>
            <person name="Ganguly P."/>
            <person name="Pangilinan J."/>
            <person name="Grigoriev I."/>
            <person name="Heitman J."/>
            <person name="Sanya K."/>
            <person name="Garre V."/>
        </authorList>
    </citation>
    <scope>NUCLEOTIDE SEQUENCE [LARGE SCALE GENOMIC DNA]</scope>
    <source>
        <strain evidence="4 5">MU402</strain>
    </source>
</reference>
<keyword evidence="2" id="KW-0677">Repeat</keyword>
<dbReference type="PROSITE" id="PS50294">
    <property type="entry name" value="WD_REPEATS_REGION"/>
    <property type="match status" value="1"/>
</dbReference>
<dbReference type="PANTHER" id="PTHR44099">
    <property type="entry name" value="RABCONNECTIN-3B, ISOFORM A"/>
    <property type="match status" value="1"/>
</dbReference>
<dbReference type="InterPro" id="IPR015943">
    <property type="entry name" value="WD40/YVTN_repeat-like_dom_sf"/>
</dbReference>
<dbReference type="PANTHER" id="PTHR44099:SF4">
    <property type="entry name" value="RABCONNECTIN-3B, ISOFORM A"/>
    <property type="match status" value="1"/>
</dbReference>
<evidence type="ECO:0000256" key="2">
    <source>
        <dbReference type="ARBA" id="ARBA00022737"/>
    </source>
</evidence>
<evidence type="ECO:0000256" key="1">
    <source>
        <dbReference type="ARBA" id="ARBA00022574"/>
    </source>
</evidence>
<evidence type="ECO:0000256" key="3">
    <source>
        <dbReference type="PROSITE-ProRule" id="PRU00221"/>
    </source>
</evidence>
<dbReference type="EMBL" id="JAAECE010000005">
    <property type="protein sequence ID" value="KAF1801131.1"/>
    <property type="molecule type" value="Genomic_DNA"/>
</dbReference>
<feature type="repeat" description="WD" evidence="3">
    <location>
        <begin position="179"/>
        <end position="217"/>
    </location>
</feature>
<comment type="caution">
    <text evidence="4">The sequence shown here is derived from an EMBL/GenBank/DDBJ whole genome shotgun (WGS) entry which is preliminary data.</text>
</comment>
<dbReference type="GO" id="GO:0005737">
    <property type="term" value="C:cytoplasm"/>
    <property type="evidence" value="ECO:0007669"/>
    <property type="project" value="TreeGrafter"/>
</dbReference>
<dbReference type="InterPro" id="IPR036322">
    <property type="entry name" value="WD40_repeat_dom_sf"/>
</dbReference>
<name>A0A8H4BGR7_MUCCL</name>
<proteinExistence type="predicted"/>
<organism evidence="4 5">
    <name type="scientific">Mucor circinelloides f. lusitanicus</name>
    <name type="common">Mucor racemosus var. lusitanicus</name>
    <dbReference type="NCBI Taxonomy" id="29924"/>
    <lineage>
        <taxon>Eukaryota</taxon>
        <taxon>Fungi</taxon>
        <taxon>Fungi incertae sedis</taxon>
        <taxon>Mucoromycota</taxon>
        <taxon>Mucoromycotina</taxon>
        <taxon>Mucoromycetes</taxon>
        <taxon>Mucorales</taxon>
        <taxon>Mucorineae</taxon>
        <taxon>Mucoraceae</taxon>
        <taxon>Mucor</taxon>
    </lineage>
</organism>
<dbReference type="Gene3D" id="2.130.10.10">
    <property type="entry name" value="YVTN repeat-like/Quinoprotein amine dehydrogenase"/>
    <property type="match status" value="1"/>
</dbReference>
<dbReference type="PROSITE" id="PS00678">
    <property type="entry name" value="WD_REPEATS_1"/>
    <property type="match status" value="1"/>
</dbReference>
<sequence length="217" mass="23408">MQNTAFVSQFVIPAEPLTSWAGGSFFGKDRFVIWTVLCYSATLVRTYNLSKGDLQQSGTIVTAVLCKPDQQDTPQLSAIAISNHPVASGFSIVPLSFEQEGESAVDYSTDATFADIWPLVEKGDPKFGNITATAPVNTNHLAIGYDSGTICVVPLSLALLHLTDISNHLGKRADVRIFEHAHHSAVTCMIVPEHCVSGQQYLLSGGQDGAVKIWNLM</sequence>
<dbReference type="InterPro" id="IPR049916">
    <property type="entry name" value="WDR72-like"/>
</dbReference>
<dbReference type="AlphaFoldDB" id="A0A8H4BGR7"/>
<gene>
    <name evidence="4" type="ORF">FB192DRAFT_1284000</name>
</gene>
<dbReference type="PROSITE" id="PS50082">
    <property type="entry name" value="WD_REPEATS_2"/>
    <property type="match status" value="1"/>
</dbReference>
<evidence type="ECO:0000313" key="4">
    <source>
        <dbReference type="EMBL" id="KAF1801131.1"/>
    </source>
</evidence>
<dbReference type="SUPFAM" id="SSF50978">
    <property type="entry name" value="WD40 repeat-like"/>
    <property type="match status" value="1"/>
</dbReference>
<evidence type="ECO:0000313" key="5">
    <source>
        <dbReference type="Proteomes" id="UP000469890"/>
    </source>
</evidence>